<reference evidence="1 2" key="1">
    <citation type="journal article" date="2024" name="BMC Genomics">
        <title>De novo assembly and annotation of Popillia japonica's genome with initial clues to its potential as an invasive pest.</title>
        <authorList>
            <person name="Cucini C."/>
            <person name="Boschi S."/>
            <person name="Funari R."/>
            <person name="Cardaioli E."/>
            <person name="Iannotti N."/>
            <person name="Marturano G."/>
            <person name="Paoli F."/>
            <person name="Bruttini M."/>
            <person name="Carapelli A."/>
            <person name="Frati F."/>
            <person name="Nardi F."/>
        </authorList>
    </citation>
    <scope>NUCLEOTIDE SEQUENCE [LARGE SCALE GENOMIC DNA]</scope>
    <source>
        <strain evidence="1">DMR45628</strain>
    </source>
</reference>
<protein>
    <submittedName>
        <fullName evidence="1">Uncharacterized protein</fullName>
    </submittedName>
</protein>
<keyword evidence="2" id="KW-1185">Reference proteome</keyword>
<organism evidence="1 2">
    <name type="scientific">Popillia japonica</name>
    <name type="common">Japanese beetle</name>
    <dbReference type="NCBI Taxonomy" id="7064"/>
    <lineage>
        <taxon>Eukaryota</taxon>
        <taxon>Metazoa</taxon>
        <taxon>Ecdysozoa</taxon>
        <taxon>Arthropoda</taxon>
        <taxon>Hexapoda</taxon>
        <taxon>Insecta</taxon>
        <taxon>Pterygota</taxon>
        <taxon>Neoptera</taxon>
        <taxon>Endopterygota</taxon>
        <taxon>Coleoptera</taxon>
        <taxon>Polyphaga</taxon>
        <taxon>Scarabaeiformia</taxon>
        <taxon>Scarabaeidae</taxon>
        <taxon>Rutelinae</taxon>
        <taxon>Popillia</taxon>
    </lineage>
</organism>
<name>A0AAW1NA26_POPJA</name>
<gene>
    <name evidence="1" type="ORF">QE152_g792</name>
</gene>
<dbReference type="Proteomes" id="UP001458880">
    <property type="component" value="Unassembled WGS sequence"/>
</dbReference>
<evidence type="ECO:0000313" key="1">
    <source>
        <dbReference type="EMBL" id="KAK9754902.1"/>
    </source>
</evidence>
<dbReference type="AlphaFoldDB" id="A0AAW1NA26"/>
<accession>A0AAW1NA26</accession>
<evidence type="ECO:0000313" key="2">
    <source>
        <dbReference type="Proteomes" id="UP001458880"/>
    </source>
</evidence>
<dbReference type="EMBL" id="JASPKY010000004">
    <property type="protein sequence ID" value="KAK9754902.1"/>
    <property type="molecule type" value="Genomic_DNA"/>
</dbReference>
<proteinExistence type="predicted"/>
<sequence>MAGRGSSQTGAAKNAVSLRTVETPETLQKGEKFIKWEEMGAPANIKIKRTSPVCAITLRTSTLKLNGTFLPLPTAKDLAMAYVEP</sequence>
<comment type="caution">
    <text evidence="1">The sequence shown here is derived from an EMBL/GenBank/DDBJ whole genome shotgun (WGS) entry which is preliminary data.</text>
</comment>